<dbReference type="InterPro" id="IPR036188">
    <property type="entry name" value="FAD/NAD-bd_sf"/>
</dbReference>
<dbReference type="SUPFAM" id="SSF51905">
    <property type="entry name" value="FAD/NAD(P)-binding domain"/>
    <property type="match status" value="1"/>
</dbReference>
<evidence type="ECO:0000313" key="3">
    <source>
        <dbReference type="Proteomes" id="UP001149411"/>
    </source>
</evidence>
<reference evidence="2" key="1">
    <citation type="submission" date="2022-09" db="EMBL/GenBank/DDBJ databases">
        <title>Haloadaptaus new haloarchaeum isolated from saline soil.</title>
        <authorList>
            <person name="Duran-Viseras A."/>
            <person name="Sanchez-Porro C."/>
            <person name="Ventosa A."/>
        </authorList>
    </citation>
    <scope>NUCLEOTIDE SEQUENCE</scope>
    <source>
        <strain evidence="2">F3-133</strain>
    </source>
</reference>
<dbReference type="EMBL" id="RKLV01000014">
    <property type="protein sequence ID" value="MCX2819953.1"/>
    <property type="molecule type" value="Genomic_DNA"/>
</dbReference>
<dbReference type="Proteomes" id="UP001149411">
    <property type="component" value="Unassembled WGS sequence"/>
</dbReference>
<proteinExistence type="predicted"/>
<comment type="caution">
    <text evidence="2">The sequence shown here is derived from an EMBL/GenBank/DDBJ whole genome shotgun (WGS) entry which is preliminary data.</text>
</comment>
<dbReference type="Gene3D" id="3.30.9.10">
    <property type="entry name" value="D-Amino Acid Oxidase, subunit A, domain 2"/>
    <property type="match status" value="1"/>
</dbReference>
<evidence type="ECO:0000313" key="2">
    <source>
        <dbReference type="EMBL" id="MCX2819953.1"/>
    </source>
</evidence>
<dbReference type="RefSeq" id="WP_266088679.1">
    <property type="nucleotide sequence ID" value="NZ_RKLV01000014.1"/>
</dbReference>
<dbReference type="AlphaFoldDB" id="A0A9Q4GJI3"/>
<dbReference type="Pfam" id="PF01593">
    <property type="entry name" value="Amino_oxidase"/>
    <property type="match status" value="1"/>
</dbReference>
<name>A0A9Q4GJI3_9EURY</name>
<evidence type="ECO:0000259" key="1">
    <source>
        <dbReference type="Pfam" id="PF01593"/>
    </source>
</evidence>
<organism evidence="2 3">
    <name type="scientific">Halorutilus salinus</name>
    <dbReference type="NCBI Taxonomy" id="2487751"/>
    <lineage>
        <taxon>Archaea</taxon>
        <taxon>Methanobacteriati</taxon>
        <taxon>Methanobacteriota</taxon>
        <taxon>Stenosarchaea group</taxon>
        <taxon>Halobacteria</taxon>
        <taxon>Halorutilales</taxon>
        <taxon>Halorutilaceae</taxon>
        <taxon>Halorutilus</taxon>
    </lineage>
</organism>
<dbReference type="GO" id="GO:0016491">
    <property type="term" value="F:oxidoreductase activity"/>
    <property type="evidence" value="ECO:0007669"/>
    <property type="project" value="InterPro"/>
</dbReference>
<keyword evidence="3" id="KW-1185">Reference proteome</keyword>
<feature type="domain" description="Amine oxidase" evidence="1">
    <location>
        <begin position="10"/>
        <end position="408"/>
    </location>
</feature>
<dbReference type="PANTHER" id="PTHR42841">
    <property type="entry name" value="AMINE OXIDASE"/>
    <property type="match status" value="1"/>
</dbReference>
<accession>A0A9Q4GJI3</accession>
<sequence length="412" mass="44324">MRVAIVGAGLAGLTTAVELAPEHDVTVYERRDEVGGRVRSTDSDGYVFDRGFQVLFTAYPEARRYLDYDALDLRDYSPGARIASDDGLSTLADPLRAPRDAVASLLSNDATFADKLRVLRLRTTLSRRSRDELFGGEDETVREYLRDRGFSSHFIERFAEPFYGGITLDRSLETSSSVFEFTFSCLSRGRTVVPAQGMGAITHQLADDARDAGARFVTGTRVEEVTAKGDAVGVESGGSEEYDTAVVATDPQTAERLTGVPTPDGGRGCTTAYYVLDEPLDVGMKLVLNADRRDGEPSHIAPVSEIAPEHAPQGTPMVSATWLGTRDDTGALDEGMSAALGRWGFDTEAERVHVDTIGFAQFDQPPGFRASLPSNEAPEGNVLLAGDYTEDSSINGAMLSGRRAAEAVGSSE</sequence>
<dbReference type="Gene3D" id="3.50.50.60">
    <property type="entry name" value="FAD/NAD(P)-binding domain"/>
    <property type="match status" value="2"/>
</dbReference>
<dbReference type="InterPro" id="IPR002937">
    <property type="entry name" value="Amino_oxidase"/>
</dbReference>
<protein>
    <submittedName>
        <fullName evidence="2">NAD(P)/FAD-dependent oxidoreductase</fullName>
    </submittedName>
</protein>
<gene>
    <name evidence="2" type="ORF">EGH25_11390</name>
</gene>